<accession>A0A556RKJ8</accession>
<comment type="similarity">
    <text evidence="1">Belongs to the ABC transporter superfamily.</text>
</comment>
<dbReference type="SUPFAM" id="SSF52540">
    <property type="entry name" value="P-loop containing nucleoside triphosphate hydrolases"/>
    <property type="match status" value="1"/>
</dbReference>
<dbReference type="InterPro" id="IPR050153">
    <property type="entry name" value="Metal_Ion_Import_ABC"/>
</dbReference>
<evidence type="ECO:0000256" key="3">
    <source>
        <dbReference type="ARBA" id="ARBA00022741"/>
    </source>
</evidence>
<dbReference type="Gene3D" id="3.40.50.300">
    <property type="entry name" value="P-loop containing nucleotide triphosphate hydrolases"/>
    <property type="match status" value="1"/>
</dbReference>
<evidence type="ECO:0000256" key="2">
    <source>
        <dbReference type="ARBA" id="ARBA00022448"/>
    </source>
</evidence>
<dbReference type="GO" id="GO:0005524">
    <property type="term" value="F:ATP binding"/>
    <property type="evidence" value="ECO:0007669"/>
    <property type="project" value="UniProtKB-KW"/>
</dbReference>
<evidence type="ECO:0000259" key="5">
    <source>
        <dbReference type="PROSITE" id="PS50893"/>
    </source>
</evidence>
<evidence type="ECO:0000256" key="4">
    <source>
        <dbReference type="ARBA" id="ARBA00022840"/>
    </source>
</evidence>
<dbReference type="Proteomes" id="UP000319138">
    <property type="component" value="Unassembled WGS sequence"/>
</dbReference>
<dbReference type="InterPro" id="IPR017871">
    <property type="entry name" value="ABC_transporter-like_CS"/>
</dbReference>
<comment type="caution">
    <text evidence="6">The sequence shown here is derived from an EMBL/GenBank/DDBJ whole genome shotgun (WGS) entry which is preliminary data.</text>
</comment>
<dbReference type="InterPro" id="IPR003593">
    <property type="entry name" value="AAA+_ATPase"/>
</dbReference>
<dbReference type="PROSITE" id="PS50893">
    <property type="entry name" value="ABC_TRANSPORTER_2"/>
    <property type="match status" value="1"/>
</dbReference>
<proteinExistence type="inferred from homology"/>
<dbReference type="PROSITE" id="PS00211">
    <property type="entry name" value="ABC_TRANSPORTER_1"/>
    <property type="match status" value="1"/>
</dbReference>
<dbReference type="EMBL" id="VMHL01000003">
    <property type="protein sequence ID" value="TSJ89364.1"/>
    <property type="molecule type" value="Genomic_DNA"/>
</dbReference>
<dbReference type="PANTHER" id="PTHR42734:SF6">
    <property type="entry name" value="MOLYBDATE IMPORT ATP-BINDING PROTEIN MOLC"/>
    <property type="match status" value="1"/>
</dbReference>
<dbReference type="Pfam" id="PF00005">
    <property type="entry name" value="ABC_tran"/>
    <property type="match status" value="1"/>
</dbReference>
<feature type="domain" description="ABC transporter" evidence="5">
    <location>
        <begin position="1"/>
        <end position="228"/>
    </location>
</feature>
<dbReference type="GO" id="GO:0016887">
    <property type="term" value="F:ATP hydrolysis activity"/>
    <property type="evidence" value="ECO:0007669"/>
    <property type="project" value="InterPro"/>
</dbReference>
<reference evidence="6 7" key="1">
    <citation type="submission" date="2019-07" db="EMBL/GenBank/DDBJ databases">
        <title>Gilliamella genomes.</title>
        <authorList>
            <person name="Zheng H."/>
        </authorList>
    </citation>
    <scope>NUCLEOTIDE SEQUENCE [LARGE SCALE GENOMIC DNA]</scope>
    <source>
        <strain evidence="6 7">W8131</strain>
    </source>
</reference>
<dbReference type="PANTHER" id="PTHR42734">
    <property type="entry name" value="METAL TRANSPORT SYSTEM ATP-BINDING PROTEIN TM_0124-RELATED"/>
    <property type="match status" value="1"/>
</dbReference>
<evidence type="ECO:0000313" key="7">
    <source>
        <dbReference type="Proteomes" id="UP000319138"/>
    </source>
</evidence>
<organism evidence="6 7">
    <name type="scientific">Gilliamella apicola</name>
    <dbReference type="NCBI Taxonomy" id="1196095"/>
    <lineage>
        <taxon>Bacteria</taxon>
        <taxon>Pseudomonadati</taxon>
        <taxon>Pseudomonadota</taxon>
        <taxon>Gammaproteobacteria</taxon>
        <taxon>Orbales</taxon>
        <taxon>Orbaceae</taxon>
        <taxon>Gilliamella</taxon>
    </lineage>
</organism>
<evidence type="ECO:0000313" key="6">
    <source>
        <dbReference type="EMBL" id="TSJ89364.1"/>
    </source>
</evidence>
<dbReference type="AlphaFoldDB" id="A0A556RKJ8"/>
<keyword evidence="3" id="KW-0547">Nucleotide-binding</keyword>
<sequence length="246" mass="27653">MSSPILTTHELICGYKIDITPPLDLVVNHHDIVAILGVNGRGKSTLLKTLMGIIPPFAGKIDCVCQCGFVPQNFSLNIDYQVWEVVVMGRSKQWGLFGKPNEETKQLAYETLTNFGLKEHIHRPFSLLSGGQKQLVLIARALLTQCEILLLDEPTTALDLHNQQKILNLLTSLAIQHNLTIIFSTHDPAHAMHAANQVLLLQENNYQYGKTEQFLTESNLSQLYHISMKKITLENSLTIFPIYHSE</sequence>
<evidence type="ECO:0000256" key="1">
    <source>
        <dbReference type="ARBA" id="ARBA00005417"/>
    </source>
</evidence>
<keyword evidence="2" id="KW-0813">Transport</keyword>
<dbReference type="RefSeq" id="WP_144189724.1">
    <property type="nucleotide sequence ID" value="NZ_VMHL01000003.1"/>
</dbReference>
<dbReference type="InterPro" id="IPR027417">
    <property type="entry name" value="P-loop_NTPase"/>
</dbReference>
<dbReference type="SMART" id="SM00382">
    <property type="entry name" value="AAA"/>
    <property type="match status" value="1"/>
</dbReference>
<gene>
    <name evidence="6" type="ORF">FPQ14_07615</name>
</gene>
<dbReference type="InterPro" id="IPR003439">
    <property type="entry name" value="ABC_transporter-like_ATP-bd"/>
</dbReference>
<protein>
    <submittedName>
        <fullName evidence="6">ABC transporter ATP-binding protein</fullName>
    </submittedName>
</protein>
<name>A0A556RKJ8_9GAMM</name>
<keyword evidence="4 6" id="KW-0067">ATP-binding</keyword>